<dbReference type="Gene3D" id="3.30.9.10">
    <property type="entry name" value="D-Amino Acid Oxidase, subunit A, domain 2"/>
    <property type="match status" value="1"/>
</dbReference>
<evidence type="ECO:0000259" key="4">
    <source>
        <dbReference type="Pfam" id="PF01494"/>
    </source>
</evidence>
<dbReference type="SUPFAM" id="SSF51905">
    <property type="entry name" value="FAD/NAD(P)-binding domain"/>
    <property type="match status" value="1"/>
</dbReference>
<dbReference type="InterPro" id="IPR050641">
    <property type="entry name" value="RIFMO-like"/>
</dbReference>
<dbReference type="GO" id="GO:0016709">
    <property type="term" value="F:oxidoreductase activity, acting on paired donors, with incorporation or reduction of molecular oxygen, NAD(P)H as one donor, and incorporation of one atom of oxygen"/>
    <property type="evidence" value="ECO:0007669"/>
    <property type="project" value="UniProtKB-ARBA"/>
</dbReference>
<dbReference type="InterPro" id="IPR002938">
    <property type="entry name" value="FAD-bd"/>
</dbReference>
<evidence type="ECO:0000256" key="2">
    <source>
        <dbReference type="ARBA" id="ARBA00022630"/>
    </source>
</evidence>
<accession>A0A6J6WR88</accession>
<dbReference type="PANTHER" id="PTHR43004">
    <property type="entry name" value="TRK SYSTEM POTASSIUM UPTAKE PROTEIN"/>
    <property type="match status" value="1"/>
</dbReference>
<dbReference type="PANTHER" id="PTHR43004:SF19">
    <property type="entry name" value="BINDING MONOOXYGENASE, PUTATIVE (JCVI)-RELATED"/>
    <property type="match status" value="1"/>
</dbReference>
<dbReference type="Pfam" id="PF21274">
    <property type="entry name" value="Rng_hyd_C"/>
    <property type="match status" value="1"/>
</dbReference>
<dbReference type="Pfam" id="PF01494">
    <property type="entry name" value="FAD_binding_3"/>
    <property type="match status" value="1"/>
</dbReference>
<keyword evidence="3" id="KW-0274">FAD</keyword>
<reference evidence="5" key="1">
    <citation type="submission" date="2020-05" db="EMBL/GenBank/DDBJ databases">
        <authorList>
            <person name="Chiriac C."/>
            <person name="Salcher M."/>
            <person name="Ghai R."/>
            <person name="Kavagutti S V."/>
        </authorList>
    </citation>
    <scope>NUCLEOTIDE SEQUENCE</scope>
</reference>
<sequence length="541" mass="58553">MASPSTDVDVVIVGGGPTGLTAAHLCRTVGLSAIVLEQRVGPQRSPAAHAINARTFEIWRQAGLEMGPVLAAALSPDEAGRVHWVTKLGGEVIGSLPYERQGDEMLAITPTPLRNLSQHRLEPILATSEIDVRYQHQWTGAIDHGSEIIVEAVSPDGAIRFNAKYLLGADGAGSAVRRSCDIEMIGPRSIQSFVMIHIAADFRRLVRPESGVIFFVVNPSSAGTFVSHGEDREWVFMVAWDPEAQPIDAFPTEHWSEIIRSAMVEPAAPFEVLNVSVWHMSAQVAQAYQQGRIFLVGDAAHRFPPTGGLGLNTGVADVHNLIWKIAAVEAGWLDAAALATYEDERKPVAVFNCEQSLQNAFKLIEIPIAFGFTQDIEASTHAMNSVLADDVGRAGVVAAIKNQAIHFDLLGLQLGHSYEGSLVIPDGSDALILDEAARDYVPSTRPGGRLPHAWLPDGGSTLDLIDPVVPTLLLAAGVERPSELLDFKVVVAECPAEIWRNAFGLTQRQCLIVRPDQHIAYRGDISRWSDAMRNLMSAPTQ</sequence>
<comment type="cofactor">
    <cofactor evidence="1">
        <name>FAD</name>
        <dbReference type="ChEBI" id="CHEBI:57692"/>
    </cofactor>
</comment>
<gene>
    <name evidence="5" type="ORF">UFOPK2925_01217</name>
</gene>
<name>A0A6J6WR88_9ZZZZ</name>
<dbReference type="Gene3D" id="3.50.50.60">
    <property type="entry name" value="FAD/NAD(P)-binding domain"/>
    <property type="match status" value="1"/>
</dbReference>
<dbReference type="EMBL" id="CAEZZU010000198">
    <property type="protein sequence ID" value="CAB4787771.1"/>
    <property type="molecule type" value="Genomic_DNA"/>
</dbReference>
<dbReference type="Gene3D" id="3.40.30.120">
    <property type="match status" value="1"/>
</dbReference>
<keyword evidence="2" id="KW-0285">Flavoprotein</keyword>
<feature type="domain" description="FAD-binding" evidence="4">
    <location>
        <begin position="7"/>
        <end position="349"/>
    </location>
</feature>
<evidence type="ECO:0000256" key="3">
    <source>
        <dbReference type="ARBA" id="ARBA00022827"/>
    </source>
</evidence>
<organism evidence="5">
    <name type="scientific">freshwater metagenome</name>
    <dbReference type="NCBI Taxonomy" id="449393"/>
    <lineage>
        <taxon>unclassified sequences</taxon>
        <taxon>metagenomes</taxon>
        <taxon>ecological metagenomes</taxon>
    </lineage>
</organism>
<dbReference type="GO" id="GO:0071949">
    <property type="term" value="F:FAD binding"/>
    <property type="evidence" value="ECO:0007669"/>
    <property type="project" value="InterPro"/>
</dbReference>
<dbReference type="InterPro" id="IPR036188">
    <property type="entry name" value="FAD/NAD-bd_sf"/>
</dbReference>
<proteinExistence type="predicted"/>
<evidence type="ECO:0000313" key="5">
    <source>
        <dbReference type="EMBL" id="CAB4787771.1"/>
    </source>
</evidence>
<dbReference type="PRINTS" id="PR00420">
    <property type="entry name" value="RNGMNOXGNASE"/>
</dbReference>
<dbReference type="AlphaFoldDB" id="A0A6J6WR88"/>
<evidence type="ECO:0000256" key="1">
    <source>
        <dbReference type="ARBA" id="ARBA00001974"/>
    </source>
</evidence>
<protein>
    <submittedName>
        <fullName evidence="5">Unannotated protein</fullName>
    </submittedName>
</protein>